<protein>
    <submittedName>
        <fullName evidence="2">DUF2934 domain-containing protein</fullName>
    </submittedName>
</protein>
<reference evidence="2" key="2">
    <citation type="submission" date="2023-07" db="EMBL/GenBank/DDBJ databases">
        <authorList>
            <person name="Sun H."/>
        </authorList>
    </citation>
    <scope>NUCLEOTIDE SEQUENCE</scope>
    <source>
        <strain evidence="2">05753</strain>
    </source>
</reference>
<dbReference type="Pfam" id="PF11154">
    <property type="entry name" value="DUF2934"/>
    <property type="match status" value="1"/>
</dbReference>
<evidence type="ECO:0000313" key="3">
    <source>
        <dbReference type="Proteomes" id="UP001169006"/>
    </source>
</evidence>
<name>A0ABT8T0G2_9HYPH</name>
<feature type="compositionally biased region" description="Low complexity" evidence="1">
    <location>
        <begin position="63"/>
        <end position="87"/>
    </location>
</feature>
<proteinExistence type="predicted"/>
<evidence type="ECO:0000256" key="1">
    <source>
        <dbReference type="SAM" id="MobiDB-lite"/>
    </source>
</evidence>
<gene>
    <name evidence="2" type="ORF">Q2T52_19365</name>
</gene>
<reference evidence="2" key="1">
    <citation type="journal article" date="2015" name="Int. J. Syst. Evol. Microbiol.">
        <title>Rhizobium oryzicola sp. nov., potential plant-growth-promoting endophytic bacteria isolated from rice roots.</title>
        <authorList>
            <person name="Zhang X.X."/>
            <person name="Gao J.S."/>
            <person name="Cao Y.H."/>
            <person name="Sheirdil R.A."/>
            <person name="Wang X.C."/>
            <person name="Zhang L."/>
        </authorList>
    </citation>
    <scope>NUCLEOTIDE SEQUENCE</scope>
    <source>
        <strain evidence="2">05753</strain>
    </source>
</reference>
<comment type="caution">
    <text evidence="2">The sequence shown here is derived from an EMBL/GenBank/DDBJ whole genome shotgun (WGS) entry which is preliminary data.</text>
</comment>
<organism evidence="2 3">
    <name type="scientific">Rhizobium oryzicola</name>
    <dbReference type="NCBI Taxonomy" id="1232668"/>
    <lineage>
        <taxon>Bacteria</taxon>
        <taxon>Pseudomonadati</taxon>
        <taxon>Pseudomonadota</taxon>
        <taxon>Alphaproteobacteria</taxon>
        <taxon>Hyphomicrobiales</taxon>
        <taxon>Rhizobiaceae</taxon>
        <taxon>Rhizobium/Agrobacterium group</taxon>
        <taxon>Rhizobium</taxon>
    </lineage>
</organism>
<evidence type="ECO:0000313" key="2">
    <source>
        <dbReference type="EMBL" id="MDO1584250.1"/>
    </source>
</evidence>
<feature type="region of interest" description="Disordered" evidence="1">
    <location>
        <begin position="41"/>
        <end position="109"/>
    </location>
</feature>
<dbReference type="RefSeq" id="WP_302078477.1">
    <property type="nucleotide sequence ID" value="NZ_JAUKWQ010000007.1"/>
</dbReference>
<keyword evidence="3" id="KW-1185">Reference proteome</keyword>
<dbReference type="Proteomes" id="UP001169006">
    <property type="component" value="Unassembled WGS sequence"/>
</dbReference>
<sequence>MAESENWIRQRAYALWEEEGYPHGKDAVHWERAKQEYLLFGKPAQSANKGEKETPTSRRKASKPAAAAIVEPAAKPARAKAAAAKKSAVVEEPAKPVPKRRPKKAEATG</sequence>
<dbReference type="EMBL" id="JAUKWQ010000007">
    <property type="protein sequence ID" value="MDO1584250.1"/>
    <property type="molecule type" value="Genomic_DNA"/>
</dbReference>
<accession>A0ABT8T0G2</accession>
<dbReference type="InterPro" id="IPR021327">
    <property type="entry name" value="DUF2934"/>
</dbReference>